<evidence type="ECO:0000313" key="2">
    <source>
        <dbReference type="Proteomes" id="UP000184363"/>
    </source>
</evidence>
<evidence type="ECO:0000313" key="1">
    <source>
        <dbReference type="EMBL" id="SHK64983.1"/>
    </source>
</evidence>
<protein>
    <submittedName>
        <fullName evidence="1">Uncharacterized protein</fullName>
    </submittedName>
</protein>
<dbReference type="AlphaFoldDB" id="A0A1M6U741"/>
<proteinExistence type="predicted"/>
<gene>
    <name evidence="1" type="ORF">SAMN05443637_109178</name>
</gene>
<dbReference type="EMBL" id="FRAP01000009">
    <property type="protein sequence ID" value="SHK64983.1"/>
    <property type="molecule type" value="Genomic_DNA"/>
</dbReference>
<reference evidence="1 2" key="1">
    <citation type="submission" date="2016-11" db="EMBL/GenBank/DDBJ databases">
        <authorList>
            <person name="Jaros S."/>
            <person name="Januszkiewicz K."/>
            <person name="Wedrychowicz H."/>
        </authorList>
    </citation>
    <scope>NUCLEOTIDE SEQUENCE [LARGE SCALE GENOMIC DNA]</scope>
    <source>
        <strain evidence="1 2">DSM 43832</strain>
    </source>
</reference>
<dbReference type="Proteomes" id="UP000184363">
    <property type="component" value="Unassembled WGS sequence"/>
</dbReference>
<keyword evidence="2" id="KW-1185">Reference proteome</keyword>
<name>A0A1M6U741_PSETH</name>
<organism evidence="1 2">
    <name type="scientific">Pseudonocardia thermophila</name>
    <dbReference type="NCBI Taxonomy" id="1848"/>
    <lineage>
        <taxon>Bacteria</taxon>
        <taxon>Bacillati</taxon>
        <taxon>Actinomycetota</taxon>
        <taxon>Actinomycetes</taxon>
        <taxon>Pseudonocardiales</taxon>
        <taxon>Pseudonocardiaceae</taxon>
        <taxon>Pseudonocardia</taxon>
    </lineage>
</organism>
<dbReference type="STRING" id="1848.SAMN05443637_109178"/>
<sequence length="64" mass="6656">MLDELVAGALSAQVPRPDAVYAQHVTSAPLGRVVCRPRFAPHPEHAVVLGIVAATCAARSRLAA</sequence>
<accession>A0A1M6U741</accession>
<dbReference type="RefSeq" id="WP_073457477.1">
    <property type="nucleotide sequence ID" value="NZ_FRAP01000009.1"/>
</dbReference>